<dbReference type="Pfam" id="PF07070">
    <property type="entry name" value="Spo0M"/>
    <property type="match status" value="1"/>
</dbReference>
<dbReference type="PANTHER" id="PTHR40053:SF1">
    <property type="entry name" value="SPORULATION-CONTROL PROTEIN SPO0M"/>
    <property type="match status" value="1"/>
</dbReference>
<evidence type="ECO:0000313" key="1">
    <source>
        <dbReference type="EMBL" id="CAA9395912.1"/>
    </source>
</evidence>
<proteinExistence type="predicted"/>
<dbReference type="AlphaFoldDB" id="A0A6J4NWP8"/>
<accession>A0A6J4NWP8</accession>
<dbReference type="EMBL" id="CADCUV010000041">
    <property type="protein sequence ID" value="CAA9395912.1"/>
    <property type="molecule type" value="Genomic_DNA"/>
</dbReference>
<name>A0A6J4NWP8_9ACTN</name>
<dbReference type="InterPro" id="IPR009776">
    <property type="entry name" value="Spore_0_M"/>
</dbReference>
<organism evidence="1">
    <name type="scientific">uncultured Rubrobacteraceae bacterium</name>
    <dbReference type="NCBI Taxonomy" id="349277"/>
    <lineage>
        <taxon>Bacteria</taxon>
        <taxon>Bacillati</taxon>
        <taxon>Actinomycetota</taxon>
        <taxon>Rubrobacteria</taxon>
        <taxon>Rubrobacterales</taxon>
        <taxon>Rubrobacteraceae</taxon>
        <taxon>environmental samples</taxon>
    </lineage>
</organism>
<sequence length="251" mass="27124">MFKKLLSSIGVGGARVDTRLHADSFVPGGTVSGETHIVGGNDAQEFNRIYLSVSTRYKHDDSTHEHTLIEHEVAGRMEIGAGEERAVPFSFRLPYETPLSLGHHGVTVHTGLDISGAIDPGDADGIQVSPHPLQQAVLSAAQNLGFGLRQVENEYAPRKGAPLPFIQQLEFMPGGRYAGRLEELELVFKLSGDDALEVLVELDRRAGGLGGLLESALEMNERLSRLSVTRSDAERGAVEGMLAQLIDGHIR</sequence>
<protein>
    <submittedName>
        <fullName evidence="1">Sporulation protein SpoOM</fullName>
    </submittedName>
</protein>
<dbReference type="PANTHER" id="PTHR40053">
    <property type="entry name" value="SPORULATION-CONTROL PROTEIN SPO0M"/>
    <property type="match status" value="1"/>
</dbReference>
<reference evidence="1" key="1">
    <citation type="submission" date="2020-02" db="EMBL/GenBank/DDBJ databases">
        <authorList>
            <person name="Meier V. D."/>
        </authorList>
    </citation>
    <scope>NUCLEOTIDE SEQUENCE</scope>
    <source>
        <strain evidence="1">AVDCRST_MAG22</strain>
    </source>
</reference>
<gene>
    <name evidence="1" type="ORF">AVDCRST_MAG22-881</name>
</gene>